<organism evidence="2 3">
    <name type="scientific">Actinoplanes teichomyceticus</name>
    <dbReference type="NCBI Taxonomy" id="1867"/>
    <lineage>
        <taxon>Bacteria</taxon>
        <taxon>Bacillati</taxon>
        <taxon>Actinomycetota</taxon>
        <taxon>Actinomycetes</taxon>
        <taxon>Micromonosporales</taxon>
        <taxon>Micromonosporaceae</taxon>
        <taxon>Actinoplanes</taxon>
    </lineage>
</organism>
<keyword evidence="3" id="KW-1185">Reference proteome</keyword>
<feature type="region of interest" description="Disordered" evidence="1">
    <location>
        <begin position="1"/>
        <end position="91"/>
    </location>
</feature>
<feature type="compositionally biased region" description="Low complexity" evidence="1">
    <location>
        <begin position="12"/>
        <end position="25"/>
    </location>
</feature>
<reference evidence="2 3" key="1">
    <citation type="submission" date="2019-06" db="EMBL/GenBank/DDBJ databases">
        <title>Sequencing the genomes of 1000 actinobacteria strains.</title>
        <authorList>
            <person name="Klenk H.-P."/>
        </authorList>
    </citation>
    <scope>NUCLEOTIDE SEQUENCE [LARGE SCALE GENOMIC DNA]</scope>
    <source>
        <strain evidence="2 3">DSM 43866</strain>
    </source>
</reference>
<dbReference type="RefSeq" id="WP_187645898.1">
    <property type="nucleotide sequence ID" value="NZ_BOMX01000039.1"/>
</dbReference>
<sequence length="310" mass="32329">MSDPGRRPHPPRQGAGNAAQAQPAPTRDSGFRPAAPTGFPPAEQDLFPEQPPSPPAPPTAPHGRAPVTPGEPPGDDLARTGPSGRTSPLHIGWHTVARRALRRVTVAPPAGAGLVLGRDREHVPVPLRLFAPEPVRIALVGGVWAAQLLIFRAFALGTRVVVVTTEPRAWAGFGEHATGQYNRLTVHRGDPGAAPAGSPQTPALTVYDLGMTGPATTPPPGPWAAQLTILRRLDRPGVAALCDAQLAVLQRLGGDEAALATSALRLPPHSGQLLQSMADDVLAVIGAGADRYVSLAQTATERHSIGLPRR</sequence>
<proteinExistence type="predicted"/>
<evidence type="ECO:0000313" key="3">
    <source>
        <dbReference type="Proteomes" id="UP000320239"/>
    </source>
</evidence>
<gene>
    <name evidence="2" type="ORF">FHX34_102269</name>
</gene>
<evidence type="ECO:0000313" key="2">
    <source>
        <dbReference type="EMBL" id="TWG23718.1"/>
    </source>
</evidence>
<dbReference type="AlphaFoldDB" id="A0A561WIN9"/>
<evidence type="ECO:0000256" key="1">
    <source>
        <dbReference type="SAM" id="MobiDB-lite"/>
    </source>
</evidence>
<comment type="caution">
    <text evidence="2">The sequence shown here is derived from an EMBL/GenBank/DDBJ whole genome shotgun (WGS) entry which is preliminary data.</text>
</comment>
<feature type="compositionally biased region" description="Pro residues" evidence="1">
    <location>
        <begin position="49"/>
        <end position="60"/>
    </location>
</feature>
<protein>
    <submittedName>
        <fullName evidence="2">Uncharacterized protein</fullName>
    </submittedName>
</protein>
<accession>A0A561WIN9</accession>
<dbReference type="EMBL" id="VIWY01000002">
    <property type="protein sequence ID" value="TWG23718.1"/>
    <property type="molecule type" value="Genomic_DNA"/>
</dbReference>
<name>A0A561WIN9_ACTTI</name>
<dbReference type="Proteomes" id="UP000320239">
    <property type="component" value="Unassembled WGS sequence"/>
</dbReference>